<dbReference type="eggNOG" id="ENOG502ZCBP">
    <property type="taxonomic scope" value="Bacteria"/>
</dbReference>
<evidence type="ECO:0000256" key="1">
    <source>
        <dbReference type="SAM" id="Phobius"/>
    </source>
</evidence>
<keyword evidence="1" id="KW-0472">Membrane</keyword>
<feature type="transmembrane region" description="Helical" evidence="1">
    <location>
        <begin position="42"/>
        <end position="63"/>
    </location>
</feature>
<feature type="transmembrane region" description="Helical" evidence="1">
    <location>
        <begin position="191"/>
        <end position="211"/>
    </location>
</feature>
<feature type="transmembrane region" description="Helical" evidence="1">
    <location>
        <begin position="145"/>
        <end position="171"/>
    </location>
</feature>
<keyword evidence="1" id="KW-1133">Transmembrane helix</keyword>
<dbReference type="Proteomes" id="UP000027604">
    <property type="component" value="Chromosome I"/>
</dbReference>
<feature type="transmembrane region" description="Helical" evidence="1">
    <location>
        <begin position="231"/>
        <end position="251"/>
    </location>
</feature>
<dbReference type="AlphaFoldDB" id="W0V911"/>
<dbReference type="KEGG" id="jag:GJA_3751"/>
<dbReference type="STRING" id="1349767.GJA_3751"/>
<feature type="transmembrane region" description="Helical" evidence="1">
    <location>
        <begin position="106"/>
        <end position="124"/>
    </location>
</feature>
<dbReference type="InterPro" id="IPR034804">
    <property type="entry name" value="SQR/QFR_C/D"/>
</dbReference>
<keyword evidence="1" id="KW-0812">Transmembrane</keyword>
<protein>
    <submittedName>
        <fullName evidence="2">Putative membrane protein</fullName>
    </submittedName>
</protein>
<feature type="transmembrane region" description="Helical" evidence="1">
    <location>
        <begin position="75"/>
        <end position="100"/>
    </location>
</feature>
<gene>
    <name evidence="2" type="ORF">GJA_3751</name>
</gene>
<dbReference type="RefSeq" id="WP_051781035.1">
    <property type="nucleotide sequence ID" value="NZ_BCTH01000095.1"/>
</dbReference>
<accession>W0V911</accession>
<dbReference type="OrthoDB" id="6868340at2"/>
<dbReference type="EMBL" id="HG322949">
    <property type="protein sequence ID" value="CDG84366.1"/>
    <property type="molecule type" value="Genomic_DNA"/>
</dbReference>
<feature type="transmembrane region" description="Helical" evidence="1">
    <location>
        <begin position="280"/>
        <end position="299"/>
    </location>
</feature>
<evidence type="ECO:0000313" key="3">
    <source>
        <dbReference type="Proteomes" id="UP000027604"/>
    </source>
</evidence>
<feature type="transmembrane region" description="Helical" evidence="1">
    <location>
        <begin position="311"/>
        <end position="332"/>
    </location>
</feature>
<dbReference type="HOGENOM" id="CLU_782708_0_0_4"/>
<organism evidence="2 3">
    <name type="scientific">Janthinobacterium agaricidamnosum NBRC 102515 = DSM 9628</name>
    <dbReference type="NCBI Taxonomy" id="1349767"/>
    <lineage>
        <taxon>Bacteria</taxon>
        <taxon>Pseudomonadati</taxon>
        <taxon>Pseudomonadota</taxon>
        <taxon>Betaproteobacteria</taxon>
        <taxon>Burkholderiales</taxon>
        <taxon>Oxalobacteraceae</taxon>
        <taxon>Janthinobacterium</taxon>
    </lineage>
</organism>
<reference evidence="2" key="1">
    <citation type="journal article" date="2015" name="Genome Announc.">
        <title>Genome Sequence of Mushroom Soft-Rot Pathogen Janthinobacterium agaricidamnosum.</title>
        <authorList>
            <person name="Graupner K."/>
            <person name="Lackner G."/>
            <person name="Hertweck C."/>
        </authorList>
    </citation>
    <scope>NUCLEOTIDE SEQUENCE [LARGE SCALE GENOMIC DNA]</scope>
    <source>
        <strain evidence="2">DSM 9628</strain>
    </source>
</reference>
<sequence>MMQITTKWTDWAWLPPFAAVLYYPWGLAGANRAVLDGAPLAAGAWLLSACLAPLSGVLAVHLLGRHAVSARQLTAARLAHLAVAAPPLFTLMGVLLYLMKINGHDAAVWSGLWAVLLLAGLLQVHTGSRAAPPALDARLYRGLRTMHGVSALLLLLVFLAPHLFNHVFGLWGIDTHRALMRILRVWYRNGLLQPLIIAGFAFQIVSGLVLFKRKSGVARDCYDTLQTASGVYLAVFIAAHVNSVFTLARYFGTDTDYAWAVGAPTGLLADPWSIRLVPHYALAVFFLASHLVCGARLILRTHGMAARRADRLSAVLLVIGLLLTLLIAAGMLGGRLHGQP</sequence>
<dbReference type="SUPFAM" id="SSF81343">
    <property type="entry name" value="Fumarate reductase respiratory complex transmembrane subunits"/>
    <property type="match status" value="1"/>
</dbReference>
<dbReference type="GO" id="GO:0016020">
    <property type="term" value="C:membrane"/>
    <property type="evidence" value="ECO:0007669"/>
    <property type="project" value="InterPro"/>
</dbReference>
<evidence type="ECO:0000313" key="2">
    <source>
        <dbReference type="EMBL" id="CDG84366.1"/>
    </source>
</evidence>
<keyword evidence="3" id="KW-1185">Reference proteome</keyword>
<proteinExistence type="predicted"/>
<dbReference type="PATRIC" id="fig|1349767.4.peg.346"/>
<name>W0V911_9BURK</name>
<feature type="transmembrane region" description="Helical" evidence="1">
    <location>
        <begin position="12"/>
        <end position="30"/>
    </location>
</feature>